<sequence length="59" mass="6382">MNHALLLNLAILATIVIMTVITHNPLCLAGLLTLREMPYGLLAPSEPEPDDSPRIGFTV</sequence>
<dbReference type="AlphaFoldDB" id="A0A2N4TY07"/>
<accession>A0A2N4TY07</accession>
<gene>
    <name evidence="1" type="ORF">C0Q88_07640</name>
</gene>
<dbReference type="RefSeq" id="WP_102064954.1">
    <property type="nucleotide sequence ID" value="NZ_PKQE01000001.1"/>
</dbReference>
<evidence type="ECO:0000313" key="2">
    <source>
        <dbReference type="Proteomes" id="UP000234456"/>
    </source>
</evidence>
<reference evidence="1 2" key="1">
    <citation type="submission" date="2017-12" db="EMBL/GenBank/DDBJ databases">
        <title>Draft genome sequence of Ralstonia pickettii 52.</title>
        <authorList>
            <person name="Zheng B."/>
        </authorList>
    </citation>
    <scope>NUCLEOTIDE SEQUENCE [LARGE SCALE GENOMIC DNA]</scope>
    <source>
        <strain evidence="1 2">52</strain>
    </source>
</reference>
<name>A0A2N4TY07_RALPI</name>
<proteinExistence type="predicted"/>
<dbReference type="EMBL" id="PKQE01000001">
    <property type="protein sequence ID" value="PLC44543.1"/>
    <property type="molecule type" value="Genomic_DNA"/>
</dbReference>
<organism evidence="1 2">
    <name type="scientific">Ralstonia pickettii</name>
    <name type="common">Burkholderia pickettii</name>
    <dbReference type="NCBI Taxonomy" id="329"/>
    <lineage>
        <taxon>Bacteria</taxon>
        <taxon>Pseudomonadati</taxon>
        <taxon>Pseudomonadota</taxon>
        <taxon>Betaproteobacteria</taxon>
        <taxon>Burkholderiales</taxon>
        <taxon>Burkholderiaceae</taxon>
        <taxon>Ralstonia</taxon>
    </lineage>
</organism>
<comment type="caution">
    <text evidence="1">The sequence shown here is derived from an EMBL/GenBank/DDBJ whole genome shotgun (WGS) entry which is preliminary data.</text>
</comment>
<evidence type="ECO:0000313" key="1">
    <source>
        <dbReference type="EMBL" id="PLC44543.1"/>
    </source>
</evidence>
<protein>
    <submittedName>
        <fullName evidence="1">Uncharacterized protein</fullName>
    </submittedName>
</protein>
<dbReference type="Proteomes" id="UP000234456">
    <property type="component" value="Unassembled WGS sequence"/>
</dbReference>